<dbReference type="Gene3D" id="3.40.50.2300">
    <property type="match status" value="2"/>
</dbReference>
<dbReference type="SMART" id="SM00354">
    <property type="entry name" value="HTH_LACI"/>
    <property type="match status" value="1"/>
</dbReference>
<dbReference type="EMBL" id="CVRL01000013">
    <property type="protein sequence ID" value="CRL10685.1"/>
    <property type="molecule type" value="Genomic_DNA"/>
</dbReference>
<evidence type="ECO:0000256" key="1">
    <source>
        <dbReference type="ARBA" id="ARBA00023015"/>
    </source>
</evidence>
<evidence type="ECO:0000313" key="6">
    <source>
        <dbReference type="Proteomes" id="UP000043764"/>
    </source>
</evidence>
<accession>A0A0H5DGW2</accession>
<dbReference type="PANTHER" id="PTHR30146:SF109">
    <property type="entry name" value="HTH-TYPE TRANSCRIPTIONAL REGULATOR GALS"/>
    <property type="match status" value="1"/>
</dbReference>
<dbReference type="Pfam" id="PF00356">
    <property type="entry name" value="LacI"/>
    <property type="match status" value="1"/>
</dbReference>
<gene>
    <name evidence="5" type="primary">rafR</name>
    <name evidence="5" type="ORF">NIT7321_01532</name>
</gene>
<dbReference type="InterPro" id="IPR028082">
    <property type="entry name" value="Peripla_BP_I"/>
</dbReference>
<dbReference type="Gene3D" id="1.10.260.40">
    <property type="entry name" value="lambda repressor-like DNA-binding domains"/>
    <property type="match status" value="1"/>
</dbReference>
<dbReference type="RefSeq" id="WP_050673064.1">
    <property type="nucleotide sequence ID" value="NZ_CVRL01000013.1"/>
</dbReference>
<keyword evidence="1" id="KW-0805">Transcription regulation</keyword>
<dbReference type="CDD" id="cd20010">
    <property type="entry name" value="PBP1_AglR-like"/>
    <property type="match status" value="1"/>
</dbReference>
<keyword evidence="3" id="KW-0804">Transcription</keyword>
<evidence type="ECO:0000259" key="4">
    <source>
        <dbReference type="PROSITE" id="PS50932"/>
    </source>
</evidence>
<dbReference type="SUPFAM" id="SSF53822">
    <property type="entry name" value="Periplasmic binding protein-like I"/>
    <property type="match status" value="1"/>
</dbReference>
<dbReference type="SUPFAM" id="SSF47413">
    <property type="entry name" value="lambda repressor-like DNA-binding domains"/>
    <property type="match status" value="1"/>
</dbReference>
<dbReference type="CDD" id="cd01392">
    <property type="entry name" value="HTH_LacI"/>
    <property type="match status" value="1"/>
</dbReference>
<proteinExistence type="predicted"/>
<feature type="domain" description="HTH lacI-type" evidence="4">
    <location>
        <begin position="1"/>
        <end position="55"/>
    </location>
</feature>
<dbReference type="AlphaFoldDB" id="A0A0H5DGW2"/>
<name>A0A0H5DGW2_9RHOB</name>
<dbReference type="Proteomes" id="UP000043764">
    <property type="component" value="Unassembled WGS sequence"/>
</dbReference>
<keyword evidence="2" id="KW-0238">DNA-binding</keyword>
<protein>
    <submittedName>
        <fullName evidence="5">Raffinose operon repressor</fullName>
    </submittedName>
</protein>
<dbReference type="GO" id="GO:0003700">
    <property type="term" value="F:DNA-binding transcription factor activity"/>
    <property type="evidence" value="ECO:0007669"/>
    <property type="project" value="TreeGrafter"/>
</dbReference>
<dbReference type="InterPro" id="IPR000843">
    <property type="entry name" value="HTH_LacI"/>
</dbReference>
<evidence type="ECO:0000256" key="2">
    <source>
        <dbReference type="ARBA" id="ARBA00023125"/>
    </source>
</evidence>
<sequence length="343" mass="37587">MNLKELAAYLNLSQTTVSRALNGFPEVSEATRKRVAAAAEQHNYRPNTRAKALATGRAMAIGHVIPLSSQHEMVNPIFGDFIAGAGESYAAAGYDMVLSLVEDSKQEKAYREMASKRNVDGIVLHAPRMSDPRIGLLREIGLPFAVHGRASDVVGDYCWLDVNNKSAFERATRFLIDLGHRRICLVNGLESMDFAWRRRAGYAYALQAAGLPLDPALMFAEEMTESYGYRTVVATQAMEDPPTAYLVSSIIPAMGVRRAIEDSGRQIGREISVITHDDDLSYLRNGDEVPQFTATVSSVQEAGRQLANLLLDQIRNPGKPLPTRLLEAQLTVGRSTGPAPSLR</sequence>
<dbReference type="PANTHER" id="PTHR30146">
    <property type="entry name" value="LACI-RELATED TRANSCRIPTIONAL REPRESSOR"/>
    <property type="match status" value="1"/>
</dbReference>
<dbReference type="STRING" id="481446.NIT7645_00651"/>
<dbReference type="InterPro" id="IPR010982">
    <property type="entry name" value="Lambda_DNA-bd_dom_sf"/>
</dbReference>
<evidence type="ECO:0000256" key="3">
    <source>
        <dbReference type="ARBA" id="ARBA00023163"/>
    </source>
</evidence>
<dbReference type="Pfam" id="PF13377">
    <property type="entry name" value="Peripla_BP_3"/>
    <property type="match status" value="1"/>
</dbReference>
<evidence type="ECO:0000313" key="5">
    <source>
        <dbReference type="EMBL" id="CRL10685.1"/>
    </source>
</evidence>
<dbReference type="GO" id="GO:0000976">
    <property type="term" value="F:transcription cis-regulatory region binding"/>
    <property type="evidence" value="ECO:0007669"/>
    <property type="project" value="TreeGrafter"/>
</dbReference>
<reference evidence="6" key="1">
    <citation type="submission" date="2015-05" db="EMBL/GenBank/DDBJ databases">
        <authorList>
            <person name="Rodrigo-Torres Lidia"/>
            <person name="Arahal R.David."/>
        </authorList>
    </citation>
    <scope>NUCLEOTIDE SEQUENCE [LARGE SCALE GENOMIC DNA]</scope>
    <source>
        <strain evidence="6">CECT 7321</strain>
    </source>
</reference>
<keyword evidence="6" id="KW-1185">Reference proteome</keyword>
<dbReference type="PROSITE" id="PS50932">
    <property type="entry name" value="HTH_LACI_2"/>
    <property type="match status" value="1"/>
</dbReference>
<organism evidence="5 6">
    <name type="scientific">Phaeobacter italicus</name>
    <dbReference type="NCBI Taxonomy" id="481446"/>
    <lineage>
        <taxon>Bacteria</taxon>
        <taxon>Pseudomonadati</taxon>
        <taxon>Pseudomonadota</taxon>
        <taxon>Alphaproteobacteria</taxon>
        <taxon>Rhodobacterales</taxon>
        <taxon>Roseobacteraceae</taxon>
        <taxon>Phaeobacter</taxon>
    </lineage>
</organism>
<dbReference type="InterPro" id="IPR046335">
    <property type="entry name" value="LacI/GalR-like_sensor"/>
</dbReference>